<dbReference type="OrthoDB" id="4590707at2759"/>
<gene>
    <name evidence="2" type="ORF">RHTO0S_12e02410g</name>
</gene>
<protein>
    <submittedName>
        <fullName evidence="2">RHTO0S12e02410g1_1</fullName>
    </submittedName>
</protein>
<feature type="compositionally biased region" description="Acidic residues" evidence="1">
    <location>
        <begin position="185"/>
        <end position="194"/>
    </location>
</feature>
<reference evidence="2" key="1">
    <citation type="journal article" date="2014" name="Genome Announc.">
        <title>Draft genome sequence of Rhodosporidium toruloides CECT1137, an oleaginous yeast of biotechnological interest.</title>
        <authorList>
            <person name="Morin N."/>
            <person name="Calcas X."/>
            <person name="Devillers H."/>
            <person name="Durrens P."/>
            <person name="Sherman D.J."/>
            <person name="Nicaud J.-M."/>
            <person name="Neuveglise C."/>
        </authorList>
    </citation>
    <scope>NUCLEOTIDE SEQUENCE</scope>
    <source>
        <strain evidence="2">CECT1137</strain>
    </source>
</reference>
<sequence>MFRAAARTAFRQPRQAVSRSARRSYTTANPTGPTPQKSDLPWVIGSALVFIPAIVSLTSPPEILKHSSSHETKHENVPSATKATKAENPRDVEPSSSHAEAAEERKQEEESEPEDAEKHAPAQEDKDESNVEKGQEKDVKEPPKPTEESLSHEEKKEATPEAKEAAKLDQPKKQEKLQNAIAESKEEEETSKSE</sequence>
<name>A0A061BAA2_RHOTO</name>
<dbReference type="EMBL" id="LK052947">
    <property type="protein sequence ID" value="CDR46283.1"/>
    <property type="molecule type" value="Genomic_DNA"/>
</dbReference>
<feature type="compositionally biased region" description="Basic and acidic residues" evidence="1">
    <location>
        <begin position="84"/>
        <end position="93"/>
    </location>
</feature>
<proteinExistence type="predicted"/>
<organism evidence="2">
    <name type="scientific">Rhodotorula toruloides</name>
    <name type="common">Yeast</name>
    <name type="synonym">Rhodosporidium toruloides</name>
    <dbReference type="NCBI Taxonomy" id="5286"/>
    <lineage>
        <taxon>Eukaryota</taxon>
        <taxon>Fungi</taxon>
        <taxon>Dikarya</taxon>
        <taxon>Basidiomycota</taxon>
        <taxon>Pucciniomycotina</taxon>
        <taxon>Microbotryomycetes</taxon>
        <taxon>Sporidiobolales</taxon>
        <taxon>Sporidiobolaceae</taxon>
        <taxon>Rhodotorula</taxon>
    </lineage>
</organism>
<feature type="compositionally biased region" description="Basic and acidic residues" evidence="1">
    <location>
        <begin position="116"/>
        <end position="176"/>
    </location>
</feature>
<evidence type="ECO:0000256" key="1">
    <source>
        <dbReference type="SAM" id="MobiDB-lite"/>
    </source>
</evidence>
<feature type="region of interest" description="Disordered" evidence="1">
    <location>
        <begin position="64"/>
        <end position="194"/>
    </location>
</feature>
<dbReference type="AlphaFoldDB" id="A0A061BAA2"/>
<feature type="compositionally biased region" description="Basic and acidic residues" evidence="1">
    <location>
        <begin position="64"/>
        <end position="76"/>
    </location>
</feature>
<accession>A0A061BAA2</accession>
<evidence type="ECO:0000313" key="2">
    <source>
        <dbReference type="EMBL" id="CDR46283.1"/>
    </source>
</evidence>
<feature type="compositionally biased region" description="Polar residues" evidence="1">
    <location>
        <begin position="15"/>
        <end position="37"/>
    </location>
</feature>
<feature type="region of interest" description="Disordered" evidence="1">
    <location>
        <begin position="1"/>
        <end position="40"/>
    </location>
</feature>